<comment type="caution">
    <text evidence="1">The sequence shown here is derived from an EMBL/GenBank/DDBJ whole genome shotgun (WGS) entry which is preliminary data.</text>
</comment>
<gene>
    <name evidence="1" type="ORF">E2C01_045966</name>
</gene>
<organism evidence="1 2">
    <name type="scientific">Portunus trituberculatus</name>
    <name type="common">Swimming crab</name>
    <name type="synonym">Neptunus trituberculatus</name>
    <dbReference type="NCBI Taxonomy" id="210409"/>
    <lineage>
        <taxon>Eukaryota</taxon>
        <taxon>Metazoa</taxon>
        <taxon>Ecdysozoa</taxon>
        <taxon>Arthropoda</taxon>
        <taxon>Crustacea</taxon>
        <taxon>Multicrustacea</taxon>
        <taxon>Malacostraca</taxon>
        <taxon>Eumalacostraca</taxon>
        <taxon>Eucarida</taxon>
        <taxon>Decapoda</taxon>
        <taxon>Pleocyemata</taxon>
        <taxon>Brachyura</taxon>
        <taxon>Eubrachyura</taxon>
        <taxon>Portunoidea</taxon>
        <taxon>Portunidae</taxon>
        <taxon>Portuninae</taxon>
        <taxon>Portunus</taxon>
    </lineage>
</organism>
<evidence type="ECO:0000313" key="1">
    <source>
        <dbReference type="EMBL" id="MPC52106.1"/>
    </source>
</evidence>
<protein>
    <submittedName>
        <fullName evidence="1">Uncharacterized protein</fullName>
    </submittedName>
</protein>
<dbReference type="Proteomes" id="UP000324222">
    <property type="component" value="Unassembled WGS sequence"/>
</dbReference>
<evidence type="ECO:0000313" key="2">
    <source>
        <dbReference type="Proteomes" id="UP000324222"/>
    </source>
</evidence>
<dbReference type="AlphaFoldDB" id="A0A5B7G2S7"/>
<sequence length="87" mass="9982">MEVVEEEDGTVETMHQAIRERSNGVTQFLKAEEDALWYSITIEVKGRKGGRTMWDEARKRSPTPSGTSLGKEVTNNIIKYFVHIREI</sequence>
<keyword evidence="2" id="KW-1185">Reference proteome</keyword>
<reference evidence="1 2" key="1">
    <citation type="submission" date="2019-05" db="EMBL/GenBank/DDBJ databases">
        <title>Another draft genome of Portunus trituberculatus and its Hox gene families provides insights of decapod evolution.</title>
        <authorList>
            <person name="Jeong J.-H."/>
            <person name="Song I."/>
            <person name="Kim S."/>
            <person name="Choi T."/>
            <person name="Kim D."/>
            <person name="Ryu S."/>
            <person name="Kim W."/>
        </authorList>
    </citation>
    <scope>NUCLEOTIDE SEQUENCE [LARGE SCALE GENOMIC DNA]</scope>
    <source>
        <tissue evidence="1">Muscle</tissue>
    </source>
</reference>
<name>A0A5B7G2S7_PORTR</name>
<accession>A0A5B7G2S7</accession>
<dbReference type="EMBL" id="VSRR010010624">
    <property type="protein sequence ID" value="MPC52106.1"/>
    <property type="molecule type" value="Genomic_DNA"/>
</dbReference>
<proteinExistence type="predicted"/>